<evidence type="ECO:0000259" key="2">
    <source>
        <dbReference type="Pfam" id="PF03432"/>
    </source>
</evidence>
<evidence type="ECO:0000256" key="1">
    <source>
        <dbReference type="SAM" id="MobiDB-lite"/>
    </source>
</evidence>
<protein>
    <submittedName>
        <fullName evidence="3">Relaxase/mobilization nuclease domain-containing protein</fullName>
    </submittedName>
</protein>
<organism evidence="3 4">
    <name type="scientific">Pelomonas parva</name>
    <dbReference type="NCBI Taxonomy" id="3299032"/>
    <lineage>
        <taxon>Bacteria</taxon>
        <taxon>Pseudomonadati</taxon>
        <taxon>Pseudomonadota</taxon>
        <taxon>Betaproteobacteria</taxon>
        <taxon>Burkholderiales</taxon>
        <taxon>Sphaerotilaceae</taxon>
        <taxon>Roseateles</taxon>
    </lineage>
</organism>
<evidence type="ECO:0000313" key="3">
    <source>
        <dbReference type="EMBL" id="MFG6433045.1"/>
    </source>
</evidence>
<evidence type="ECO:0000313" key="4">
    <source>
        <dbReference type="Proteomes" id="UP001606210"/>
    </source>
</evidence>
<name>A0ABW7FBR9_9BURK</name>
<dbReference type="RefSeq" id="WP_394483407.1">
    <property type="nucleotide sequence ID" value="NZ_JBIGHV010000010.1"/>
</dbReference>
<reference evidence="3 4" key="1">
    <citation type="submission" date="2024-08" db="EMBL/GenBank/DDBJ databases">
        <authorList>
            <person name="Lu H."/>
        </authorList>
    </citation>
    <scope>NUCLEOTIDE SEQUENCE [LARGE SCALE GENOMIC DNA]</scope>
    <source>
        <strain evidence="3 4">LYH14W</strain>
    </source>
</reference>
<dbReference type="EMBL" id="JBIGHV010000010">
    <property type="protein sequence ID" value="MFG6433045.1"/>
    <property type="molecule type" value="Genomic_DNA"/>
</dbReference>
<dbReference type="InterPro" id="IPR005094">
    <property type="entry name" value="Endonuclease_MobA/VirD2"/>
</dbReference>
<feature type="domain" description="MobA/VirD2-like nuclease" evidence="2">
    <location>
        <begin position="126"/>
        <end position="208"/>
    </location>
</feature>
<dbReference type="Pfam" id="PF03432">
    <property type="entry name" value="Relaxase"/>
    <property type="match status" value="1"/>
</dbReference>
<proteinExistence type="predicted"/>
<sequence>MAQGVNIDGVLVTWGDRLFYPGNRIVKGAPPPKLRGDAAAHRAATIRKRIEATVLRRAPQVMVKVTGGGRGMQAIAAHFRYISKNGRQQIEDQRGETLRGKDALRDLGDEWRFGGSLIPEAAEAGHRREAFNIMLSMPRGTDPQAVQRAAREFARAELADHKYVMVLHDHQANPHVHISVRAESIHGKRLNPRKADLHRWRETFAEKLRGFGIDAEASRQATRGQRRNFEPLWRIKAREDGRLRADHSDAAVGAPVHAARAVNAEAWVHIGRALALSGDAADRKLAQAVVNFVQGMPLVLHQGAIGGRSRSGHVDLQQAPGLDRMPSR</sequence>
<dbReference type="Gene3D" id="3.30.930.30">
    <property type="match status" value="1"/>
</dbReference>
<comment type="caution">
    <text evidence="3">The sequence shown here is derived from an EMBL/GenBank/DDBJ whole genome shotgun (WGS) entry which is preliminary data.</text>
</comment>
<accession>A0ABW7FBR9</accession>
<keyword evidence="4" id="KW-1185">Reference proteome</keyword>
<gene>
    <name evidence="3" type="ORF">ACG00Y_24235</name>
</gene>
<dbReference type="Proteomes" id="UP001606210">
    <property type="component" value="Unassembled WGS sequence"/>
</dbReference>
<feature type="region of interest" description="Disordered" evidence="1">
    <location>
        <begin position="306"/>
        <end position="328"/>
    </location>
</feature>